<proteinExistence type="predicted"/>
<evidence type="ECO:0000313" key="2">
    <source>
        <dbReference type="Proteomes" id="UP000594364"/>
    </source>
</evidence>
<gene>
    <name evidence="1" type="ORF">C2857_000497</name>
</gene>
<dbReference type="EMBL" id="CP031390">
    <property type="protein sequence ID" value="QPH15958.1"/>
    <property type="molecule type" value="Genomic_DNA"/>
</dbReference>
<dbReference type="Proteomes" id="UP000594364">
    <property type="component" value="Chromosome 6"/>
</dbReference>
<keyword evidence="2" id="KW-1185">Reference proteome</keyword>
<protein>
    <submittedName>
        <fullName evidence="1">Uncharacterized protein</fullName>
    </submittedName>
</protein>
<accession>A0A7U3Q138</accession>
<dbReference type="AlphaFoldDB" id="A0A7U3Q138"/>
<organism evidence="1 2">
    <name type="scientific">Epichloe festucae (strain Fl1)</name>
    <dbReference type="NCBI Taxonomy" id="877507"/>
    <lineage>
        <taxon>Eukaryota</taxon>
        <taxon>Fungi</taxon>
        <taxon>Dikarya</taxon>
        <taxon>Ascomycota</taxon>
        <taxon>Pezizomycotina</taxon>
        <taxon>Sordariomycetes</taxon>
        <taxon>Hypocreomycetidae</taxon>
        <taxon>Hypocreales</taxon>
        <taxon>Clavicipitaceae</taxon>
        <taxon>Epichloe</taxon>
    </lineage>
</organism>
<dbReference type="OrthoDB" id="541052at2759"/>
<reference evidence="1 2" key="1">
    <citation type="journal article" date="2018" name="PLoS Genet.">
        <title>Repeat elements organise 3D genome structure and mediate transcription in the filamentous fungus Epichloe festucae.</title>
        <authorList>
            <person name="Winter D.J."/>
            <person name="Ganley A.R.D."/>
            <person name="Young C.A."/>
            <person name="Liachko I."/>
            <person name="Schardl C.L."/>
            <person name="Dupont P.Y."/>
            <person name="Berry D."/>
            <person name="Ram A."/>
            <person name="Scott B."/>
            <person name="Cox M.P."/>
        </authorList>
    </citation>
    <scope>NUCLEOTIDE SEQUENCE [LARGE SCALE GENOMIC DNA]</scope>
    <source>
        <strain evidence="1 2">Fl1</strain>
    </source>
</reference>
<evidence type="ECO:0000313" key="1">
    <source>
        <dbReference type="EMBL" id="QPH15958.1"/>
    </source>
</evidence>
<sequence length="189" mass="21663">MGRIFARRRPLTLFLLFVLFVIVVILHRLHQTWGRNALRVDSPEPPSSWAAPTEQPSENFHGIGYLTRPRTISTTDTHPAVREYRRRYGLPPPPHFDKWFEFAQENEVRLIDEFDTIHDLMTPFWGLSPKTIRGRAREALGHSNGLIGIAIRGHKVAFVENSIGAEWQHLATIDMMGKFIQHLPDGPGL</sequence>
<name>A0A7U3Q138_EPIFF</name>